<accession>A0ACC1YBW3</accession>
<sequence>MAENAENATEKQDNKNLLSLLPKFQLNLPFLTQPAKKAETVVDKENAKTTIVIVGDNETENGSVKPNLATFPDATRPIIPPPIEYEAEEPAGRTSNPVVLWQVYALGGFLVLRWIWARWQERKGRAGKKEPSDNNESNNESAAADDDDYHSA</sequence>
<organism evidence="1 2">
    <name type="scientific">Melia azedarach</name>
    <name type="common">Chinaberry tree</name>
    <dbReference type="NCBI Taxonomy" id="155640"/>
    <lineage>
        <taxon>Eukaryota</taxon>
        <taxon>Viridiplantae</taxon>
        <taxon>Streptophyta</taxon>
        <taxon>Embryophyta</taxon>
        <taxon>Tracheophyta</taxon>
        <taxon>Spermatophyta</taxon>
        <taxon>Magnoliopsida</taxon>
        <taxon>eudicotyledons</taxon>
        <taxon>Gunneridae</taxon>
        <taxon>Pentapetalae</taxon>
        <taxon>rosids</taxon>
        <taxon>malvids</taxon>
        <taxon>Sapindales</taxon>
        <taxon>Meliaceae</taxon>
        <taxon>Melia</taxon>
    </lineage>
</organism>
<name>A0ACC1YBW3_MELAZ</name>
<reference evidence="1 2" key="1">
    <citation type="journal article" date="2023" name="Science">
        <title>Complex scaffold remodeling in plant triterpene biosynthesis.</title>
        <authorList>
            <person name="De La Pena R."/>
            <person name="Hodgson H."/>
            <person name="Liu J.C."/>
            <person name="Stephenson M.J."/>
            <person name="Martin A.C."/>
            <person name="Owen C."/>
            <person name="Harkess A."/>
            <person name="Leebens-Mack J."/>
            <person name="Jimenez L.E."/>
            <person name="Osbourn A."/>
            <person name="Sattely E.S."/>
        </authorList>
    </citation>
    <scope>NUCLEOTIDE SEQUENCE [LARGE SCALE GENOMIC DNA]</scope>
    <source>
        <strain evidence="2">cv. JPN11</strain>
        <tissue evidence="1">Leaf</tissue>
    </source>
</reference>
<dbReference type="Proteomes" id="UP001164539">
    <property type="component" value="Chromosome 4"/>
</dbReference>
<keyword evidence="2" id="KW-1185">Reference proteome</keyword>
<gene>
    <name evidence="1" type="ORF">OWV82_008452</name>
</gene>
<comment type="caution">
    <text evidence="1">The sequence shown here is derived from an EMBL/GenBank/DDBJ whole genome shotgun (WGS) entry which is preliminary data.</text>
</comment>
<dbReference type="EMBL" id="CM051397">
    <property type="protein sequence ID" value="KAJ4720662.1"/>
    <property type="molecule type" value="Genomic_DNA"/>
</dbReference>
<proteinExistence type="predicted"/>
<evidence type="ECO:0000313" key="1">
    <source>
        <dbReference type="EMBL" id="KAJ4720662.1"/>
    </source>
</evidence>
<evidence type="ECO:0000313" key="2">
    <source>
        <dbReference type="Proteomes" id="UP001164539"/>
    </source>
</evidence>
<protein>
    <submittedName>
        <fullName evidence="1">Chloroplast outer envelope 24 kD protein (Omp24)</fullName>
    </submittedName>
</protein>